<dbReference type="InterPro" id="IPR012310">
    <property type="entry name" value="DNA_ligase_ATP-dep_cent"/>
</dbReference>
<keyword evidence="3" id="KW-0227">DNA damage</keyword>
<dbReference type="PROSITE" id="PS50160">
    <property type="entry name" value="DNA_LIGASE_A3"/>
    <property type="match status" value="1"/>
</dbReference>
<comment type="caution">
    <text evidence="6">The sequence shown here is derived from an EMBL/GenBank/DDBJ whole genome shotgun (WGS) entry which is preliminary data.</text>
</comment>
<feature type="domain" description="ATP-dependent DNA ligase family profile" evidence="5">
    <location>
        <begin position="163"/>
        <end position="253"/>
    </location>
</feature>
<organism evidence="6">
    <name type="scientific">marine sediment metagenome</name>
    <dbReference type="NCBI Taxonomy" id="412755"/>
    <lineage>
        <taxon>unclassified sequences</taxon>
        <taxon>metagenomes</taxon>
        <taxon>ecological metagenomes</taxon>
    </lineage>
</organism>
<evidence type="ECO:0000256" key="4">
    <source>
        <dbReference type="ARBA" id="ARBA00023204"/>
    </source>
</evidence>
<dbReference type="GO" id="GO:0003910">
    <property type="term" value="F:DNA ligase (ATP) activity"/>
    <property type="evidence" value="ECO:0007669"/>
    <property type="project" value="InterPro"/>
</dbReference>
<gene>
    <name evidence="6" type="ORF">S01H1_39166</name>
</gene>
<dbReference type="GO" id="GO:0006310">
    <property type="term" value="P:DNA recombination"/>
    <property type="evidence" value="ECO:0007669"/>
    <property type="project" value="InterPro"/>
</dbReference>
<evidence type="ECO:0000256" key="2">
    <source>
        <dbReference type="ARBA" id="ARBA00022705"/>
    </source>
</evidence>
<dbReference type="GO" id="GO:0006260">
    <property type="term" value="P:DNA replication"/>
    <property type="evidence" value="ECO:0007669"/>
    <property type="project" value="UniProtKB-KW"/>
</dbReference>
<dbReference type="PANTHER" id="PTHR47810">
    <property type="entry name" value="DNA LIGASE"/>
    <property type="match status" value="1"/>
</dbReference>
<reference evidence="6" key="1">
    <citation type="journal article" date="2014" name="Front. Microbiol.">
        <title>High frequency of phylogenetically diverse reductive dehalogenase-homologous genes in deep subseafloor sedimentary metagenomes.</title>
        <authorList>
            <person name="Kawai M."/>
            <person name="Futagami T."/>
            <person name="Toyoda A."/>
            <person name="Takaki Y."/>
            <person name="Nishi S."/>
            <person name="Hori S."/>
            <person name="Arai W."/>
            <person name="Tsubouchi T."/>
            <person name="Morono Y."/>
            <person name="Uchiyama I."/>
            <person name="Ito T."/>
            <person name="Fujiyama A."/>
            <person name="Inagaki F."/>
            <person name="Takami H."/>
        </authorList>
    </citation>
    <scope>NUCLEOTIDE SEQUENCE</scope>
    <source>
        <strain evidence="6">Expedition CK06-06</strain>
    </source>
</reference>
<dbReference type="Pfam" id="PF01068">
    <property type="entry name" value="DNA_ligase_A_M"/>
    <property type="match status" value="1"/>
</dbReference>
<feature type="non-terminal residue" evidence="6">
    <location>
        <position position="267"/>
    </location>
</feature>
<accession>X0VI32</accession>
<evidence type="ECO:0000256" key="1">
    <source>
        <dbReference type="ARBA" id="ARBA00022598"/>
    </source>
</evidence>
<keyword evidence="2" id="KW-0235">DNA replication</keyword>
<dbReference type="GO" id="GO:0006281">
    <property type="term" value="P:DNA repair"/>
    <property type="evidence" value="ECO:0007669"/>
    <property type="project" value="UniProtKB-KW"/>
</dbReference>
<keyword evidence="1" id="KW-0436">Ligase</keyword>
<sequence>DRLNKREVSGNLAHSEVLDLCQRTPLFMRKWIRRIINRSFVAGVGIATLEKIFTNLDVPSFSLQLCSEFDEKPLKELFIIEPKMDGIRGVIGPFGPEKEYRVLSRNGKPLWNVDYHIGIAKQIADLYGADIVFDGEFYAGNWNKSMSIVKTQEDHADVDSLEFYCFDMIFFDEFLDKKSVLPLGTRKKILVDLVEAVHDDRFHYVDWLYSKDLDEIKMITESYLRFGWEGSVIKNPEAVYTFDRSGAWMKYKPILDTCDIDQAMQEG</sequence>
<evidence type="ECO:0000313" key="6">
    <source>
        <dbReference type="EMBL" id="GAG10872.1"/>
    </source>
</evidence>
<keyword evidence="4" id="KW-0234">DNA repair</keyword>
<proteinExistence type="predicted"/>
<dbReference type="InterPro" id="IPR050326">
    <property type="entry name" value="NAD_dep_DNA_ligaseB"/>
</dbReference>
<dbReference type="SUPFAM" id="SSF56091">
    <property type="entry name" value="DNA ligase/mRNA capping enzyme, catalytic domain"/>
    <property type="match status" value="1"/>
</dbReference>
<evidence type="ECO:0000259" key="5">
    <source>
        <dbReference type="PROSITE" id="PS50160"/>
    </source>
</evidence>
<protein>
    <recommendedName>
        <fullName evidence="5">ATP-dependent DNA ligase family profile domain-containing protein</fullName>
    </recommendedName>
</protein>
<dbReference type="Gene3D" id="3.30.470.30">
    <property type="entry name" value="DNA ligase/mRNA capping enzyme"/>
    <property type="match status" value="1"/>
</dbReference>
<dbReference type="EMBL" id="BARS01024694">
    <property type="protein sequence ID" value="GAG10872.1"/>
    <property type="molecule type" value="Genomic_DNA"/>
</dbReference>
<dbReference type="PANTHER" id="PTHR47810:SF1">
    <property type="entry name" value="DNA LIGASE B"/>
    <property type="match status" value="1"/>
</dbReference>
<feature type="non-terminal residue" evidence="6">
    <location>
        <position position="1"/>
    </location>
</feature>
<dbReference type="GO" id="GO:0005524">
    <property type="term" value="F:ATP binding"/>
    <property type="evidence" value="ECO:0007669"/>
    <property type="project" value="InterPro"/>
</dbReference>
<dbReference type="AlphaFoldDB" id="X0VI32"/>
<evidence type="ECO:0000256" key="3">
    <source>
        <dbReference type="ARBA" id="ARBA00022763"/>
    </source>
</evidence>
<name>X0VI32_9ZZZZ</name>